<protein>
    <submittedName>
        <fullName evidence="1">Uncharacterized protein</fullName>
    </submittedName>
</protein>
<evidence type="ECO:0000313" key="1">
    <source>
        <dbReference type="EMBL" id="SNR81379.1"/>
    </source>
</evidence>
<dbReference type="Proteomes" id="UP000198348">
    <property type="component" value="Unassembled WGS sequence"/>
</dbReference>
<name>A0A238ZE32_9PSEU</name>
<dbReference type="EMBL" id="FZNW01000020">
    <property type="protein sequence ID" value="SNR81379.1"/>
    <property type="molecule type" value="Genomic_DNA"/>
</dbReference>
<dbReference type="AlphaFoldDB" id="A0A238ZE32"/>
<proteinExistence type="predicted"/>
<keyword evidence="2" id="KW-1185">Reference proteome</keyword>
<sequence>MRDNTPPAPDRDAFGRVVYGDPAWLRSEFDEIVSMNFPAVPADE</sequence>
<dbReference type="RefSeq" id="WP_281251775.1">
    <property type="nucleotide sequence ID" value="NZ_FZNW01000020.1"/>
</dbReference>
<reference evidence="1 2" key="1">
    <citation type="submission" date="2017-06" db="EMBL/GenBank/DDBJ databases">
        <authorList>
            <person name="Kim H.J."/>
            <person name="Triplett B.A."/>
        </authorList>
    </citation>
    <scope>NUCLEOTIDE SEQUENCE [LARGE SCALE GENOMIC DNA]</scope>
    <source>
        <strain evidence="1 2">DSM 45207</strain>
    </source>
</reference>
<organism evidence="1 2">
    <name type="scientific">Haloechinothrix alba</name>
    <dbReference type="NCBI Taxonomy" id="664784"/>
    <lineage>
        <taxon>Bacteria</taxon>
        <taxon>Bacillati</taxon>
        <taxon>Actinomycetota</taxon>
        <taxon>Actinomycetes</taxon>
        <taxon>Pseudonocardiales</taxon>
        <taxon>Pseudonocardiaceae</taxon>
        <taxon>Haloechinothrix</taxon>
    </lineage>
</organism>
<accession>A0A238ZE32</accession>
<gene>
    <name evidence="1" type="ORF">SAMN06265360_120108</name>
</gene>
<evidence type="ECO:0000313" key="2">
    <source>
        <dbReference type="Proteomes" id="UP000198348"/>
    </source>
</evidence>